<dbReference type="InterPro" id="IPR017871">
    <property type="entry name" value="ABC_transporter-like_CS"/>
</dbReference>
<keyword evidence="2" id="KW-0547">Nucleotide-binding</keyword>
<dbReference type="Gene3D" id="3.40.50.300">
    <property type="entry name" value="P-loop containing nucleotide triphosphate hydrolases"/>
    <property type="match status" value="1"/>
</dbReference>
<dbReference type="PANTHER" id="PTHR42734">
    <property type="entry name" value="METAL TRANSPORT SYSTEM ATP-BINDING PROTEIN TM_0124-RELATED"/>
    <property type="match status" value="1"/>
</dbReference>
<keyword evidence="3 5" id="KW-0067">ATP-binding</keyword>
<dbReference type="Proteomes" id="UP000005867">
    <property type="component" value="Chromosome"/>
</dbReference>
<dbReference type="GO" id="GO:0016887">
    <property type="term" value="F:ATP hydrolysis activity"/>
    <property type="evidence" value="ECO:0007669"/>
    <property type="project" value="InterPro"/>
</dbReference>
<dbReference type="InterPro" id="IPR003439">
    <property type="entry name" value="ABC_transporter-like_ATP-bd"/>
</dbReference>
<protein>
    <submittedName>
        <fullName evidence="5">ABC transporter, ATP-binding protein</fullName>
    </submittedName>
</protein>
<organism evidence="5 6">
    <name type="scientific">Pyrobaculum ferrireducens</name>
    <dbReference type="NCBI Taxonomy" id="1104324"/>
    <lineage>
        <taxon>Archaea</taxon>
        <taxon>Thermoproteota</taxon>
        <taxon>Thermoprotei</taxon>
        <taxon>Thermoproteales</taxon>
        <taxon>Thermoproteaceae</taxon>
        <taxon>Pyrobaculum</taxon>
    </lineage>
</organism>
<keyword evidence="6" id="KW-1185">Reference proteome</keyword>
<dbReference type="STRING" id="1104324.P186_1094"/>
<feature type="domain" description="ABC transporter" evidence="4">
    <location>
        <begin position="1"/>
        <end position="216"/>
    </location>
</feature>
<dbReference type="Pfam" id="PF00005">
    <property type="entry name" value="ABC_tran"/>
    <property type="match status" value="1"/>
</dbReference>
<reference evidence="5 6" key="1">
    <citation type="journal article" date="2012" name="J. Bacteriol.">
        <title>Complete genome sequence of strain 1860, a crenarchaeon of the genus pyrobaculum able to grow with various electron acceptors.</title>
        <authorList>
            <person name="Mardanov A.V."/>
            <person name="Gumerov V.M."/>
            <person name="Slobodkina G.B."/>
            <person name="Beletsky A.V."/>
            <person name="Bonch-Osmolovskaya E.A."/>
            <person name="Ravin N.V."/>
            <person name="Skryabin K.G."/>
        </authorList>
    </citation>
    <scope>NUCLEOTIDE SEQUENCE [LARGE SCALE GENOMIC DNA]</scope>
    <source>
        <strain evidence="5 6">1860</strain>
    </source>
</reference>
<evidence type="ECO:0000256" key="3">
    <source>
        <dbReference type="ARBA" id="ARBA00022840"/>
    </source>
</evidence>
<dbReference type="InterPro" id="IPR003593">
    <property type="entry name" value="AAA+_ATPase"/>
</dbReference>
<dbReference type="PROSITE" id="PS00211">
    <property type="entry name" value="ABC_TRANSPORTER_1"/>
    <property type="match status" value="1"/>
</dbReference>
<dbReference type="HOGENOM" id="CLU_000604_1_11_2"/>
<evidence type="ECO:0000256" key="1">
    <source>
        <dbReference type="ARBA" id="ARBA00022448"/>
    </source>
</evidence>
<sequence length="216" mass="23405">MEFNVVKRLGDFQLAAKGRVEEGVTCVVGPNGSGKTTLMKILAGLLKPDSGRVEYVGVSSRVYVGDFYTPPEATGLDVVLAGRTRFGRRPVGREDVEKAAEYAELLEAADLLKRRISTLSGGQRQRLVIAAALASEADLLLLDEPLSNLHGDWRGRVMEVLRGLSRGRLVVVSTHHGDVLSCCHYVLQMENGVVTWLGPSADYQPRLAEAECGGSR</sequence>
<dbReference type="AlphaFoldDB" id="G7VC30"/>
<name>G7VC30_9CREN</name>
<dbReference type="eggNOG" id="arCOG00205">
    <property type="taxonomic scope" value="Archaea"/>
</dbReference>
<gene>
    <name evidence="5" type="ORF">P186_1094</name>
</gene>
<dbReference type="KEGG" id="pyr:P186_1094"/>
<evidence type="ECO:0000313" key="6">
    <source>
        <dbReference type="Proteomes" id="UP000005867"/>
    </source>
</evidence>
<dbReference type="GO" id="GO:0005524">
    <property type="term" value="F:ATP binding"/>
    <property type="evidence" value="ECO:0007669"/>
    <property type="project" value="UniProtKB-KW"/>
</dbReference>
<dbReference type="PROSITE" id="PS50893">
    <property type="entry name" value="ABC_TRANSPORTER_2"/>
    <property type="match status" value="1"/>
</dbReference>
<dbReference type="BioCyc" id="PSP1104324:GJSN-1069-MONOMER"/>
<evidence type="ECO:0000259" key="4">
    <source>
        <dbReference type="PROSITE" id="PS50893"/>
    </source>
</evidence>
<evidence type="ECO:0000313" key="5">
    <source>
        <dbReference type="EMBL" id="AET32530.1"/>
    </source>
</evidence>
<dbReference type="SMART" id="SM00382">
    <property type="entry name" value="AAA"/>
    <property type="match status" value="1"/>
</dbReference>
<evidence type="ECO:0000256" key="2">
    <source>
        <dbReference type="ARBA" id="ARBA00022741"/>
    </source>
</evidence>
<keyword evidence="1" id="KW-0813">Transport</keyword>
<dbReference type="SUPFAM" id="SSF52540">
    <property type="entry name" value="P-loop containing nucleoside triphosphate hydrolases"/>
    <property type="match status" value="1"/>
</dbReference>
<accession>G7VC30</accession>
<proteinExistence type="predicted"/>
<dbReference type="InterPro" id="IPR050153">
    <property type="entry name" value="Metal_Ion_Import_ABC"/>
</dbReference>
<dbReference type="InterPro" id="IPR027417">
    <property type="entry name" value="P-loop_NTPase"/>
</dbReference>
<dbReference type="EMBL" id="CP003098">
    <property type="protein sequence ID" value="AET32530.1"/>
    <property type="molecule type" value="Genomic_DNA"/>
</dbReference>